<sequence>MKSVVVDFLFGAGIKRAMFSTIKVHSPSSFSLASHRRRIKSSWTDYQSVIDDATELSHLKLNLIVLGDPPSEYKSPVFEHLHTLSELNPAGCTRSTKRGY</sequence>
<dbReference type="AlphaFoldDB" id="A0A3Q7GW89"/>
<organism evidence="1">
    <name type="scientific">Solanum lycopersicum</name>
    <name type="common">Tomato</name>
    <name type="synonym">Lycopersicon esculentum</name>
    <dbReference type="NCBI Taxonomy" id="4081"/>
    <lineage>
        <taxon>Eukaryota</taxon>
        <taxon>Viridiplantae</taxon>
        <taxon>Streptophyta</taxon>
        <taxon>Embryophyta</taxon>
        <taxon>Tracheophyta</taxon>
        <taxon>Spermatophyta</taxon>
        <taxon>Magnoliopsida</taxon>
        <taxon>eudicotyledons</taxon>
        <taxon>Gunneridae</taxon>
        <taxon>Pentapetalae</taxon>
        <taxon>asterids</taxon>
        <taxon>lamiids</taxon>
        <taxon>Solanales</taxon>
        <taxon>Solanaceae</taxon>
        <taxon>Solanoideae</taxon>
        <taxon>Solaneae</taxon>
        <taxon>Solanum</taxon>
        <taxon>Solanum subgen. Lycopersicon</taxon>
    </lineage>
</organism>
<dbReference type="EnsemblPlants" id="Solyc04g050862.1.1">
    <property type="protein sequence ID" value="Solyc04g050862.1.1"/>
    <property type="gene ID" value="Solyc04g050862.1"/>
</dbReference>
<evidence type="ECO:0000313" key="1">
    <source>
        <dbReference type="EnsemblPlants" id="Solyc04g050862.1.1"/>
    </source>
</evidence>
<protein>
    <submittedName>
        <fullName evidence="1">Uncharacterized protein</fullName>
    </submittedName>
</protein>
<keyword evidence="2" id="KW-1185">Reference proteome</keyword>
<dbReference type="InParanoid" id="A0A3Q7GW89"/>
<accession>A0A3Q7GW89</accession>
<dbReference type="Proteomes" id="UP000004994">
    <property type="component" value="Chromosome 4"/>
</dbReference>
<evidence type="ECO:0000313" key="2">
    <source>
        <dbReference type="Proteomes" id="UP000004994"/>
    </source>
</evidence>
<dbReference type="Gramene" id="Solyc04g050862.1.1">
    <property type="protein sequence ID" value="Solyc04g050862.1.1"/>
    <property type="gene ID" value="Solyc04g050862.1"/>
</dbReference>
<name>A0A3Q7GW89_SOLLC</name>
<reference evidence="1" key="1">
    <citation type="journal article" date="2012" name="Nature">
        <title>The tomato genome sequence provides insights into fleshy fruit evolution.</title>
        <authorList>
            <consortium name="Tomato Genome Consortium"/>
        </authorList>
    </citation>
    <scope>NUCLEOTIDE SEQUENCE [LARGE SCALE GENOMIC DNA]</scope>
    <source>
        <strain evidence="1">cv. Heinz 1706</strain>
    </source>
</reference>
<reference evidence="1" key="2">
    <citation type="submission" date="2019-01" db="UniProtKB">
        <authorList>
            <consortium name="EnsemblPlants"/>
        </authorList>
    </citation>
    <scope>IDENTIFICATION</scope>
    <source>
        <strain evidence="1">cv. Heinz 1706</strain>
    </source>
</reference>
<proteinExistence type="predicted"/>